<sequence>MGNGVLSADWLLQRQNNPVVVHMQALHLLLLQQAADLGIAQGLA</sequence>
<proteinExistence type="predicted"/>
<dbReference type="EMBL" id="VSSQ01016625">
    <property type="protein sequence ID" value="MPM58165.1"/>
    <property type="molecule type" value="Genomic_DNA"/>
</dbReference>
<accession>A0A645AY40</accession>
<organism evidence="1">
    <name type="scientific">bioreactor metagenome</name>
    <dbReference type="NCBI Taxonomy" id="1076179"/>
    <lineage>
        <taxon>unclassified sequences</taxon>
        <taxon>metagenomes</taxon>
        <taxon>ecological metagenomes</taxon>
    </lineage>
</organism>
<evidence type="ECO:0000313" key="1">
    <source>
        <dbReference type="EMBL" id="MPM58165.1"/>
    </source>
</evidence>
<name>A0A645AY40_9ZZZZ</name>
<dbReference type="AlphaFoldDB" id="A0A645AY40"/>
<gene>
    <name evidence="1" type="ORF">SDC9_104994</name>
</gene>
<comment type="caution">
    <text evidence="1">The sequence shown here is derived from an EMBL/GenBank/DDBJ whole genome shotgun (WGS) entry which is preliminary data.</text>
</comment>
<reference evidence="1" key="1">
    <citation type="submission" date="2019-08" db="EMBL/GenBank/DDBJ databases">
        <authorList>
            <person name="Kucharzyk K."/>
            <person name="Murdoch R.W."/>
            <person name="Higgins S."/>
            <person name="Loffler F."/>
        </authorList>
    </citation>
    <scope>NUCLEOTIDE SEQUENCE</scope>
</reference>
<protein>
    <submittedName>
        <fullName evidence="1">Uncharacterized protein</fullName>
    </submittedName>
</protein>